<dbReference type="AlphaFoldDB" id="A0A292YU16"/>
<accession>A0A292YU16</accession>
<keyword evidence="2" id="KW-1185">Reference proteome</keyword>
<gene>
    <name evidence="1" type="ORF">EFBL_3676</name>
</gene>
<organism evidence="1 2">
    <name type="scientific">Effusibacillus lacus</name>
    <dbReference type="NCBI Taxonomy" id="1348429"/>
    <lineage>
        <taxon>Bacteria</taxon>
        <taxon>Bacillati</taxon>
        <taxon>Bacillota</taxon>
        <taxon>Bacilli</taxon>
        <taxon>Bacillales</taxon>
        <taxon>Alicyclobacillaceae</taxon>
        <taxon>Effusibacillus</taxon>
    </lineage>
</organism>
<sequence length="342" mass="38824">MKIGLFSSYGMKCGIAQYNLSLFHALVELGHSVTIFGNRLETVRADRRWLIASGDDVESSDLVRCFNAGAWSETGDFDYPVMFQELRRRAIEAVILQYQNGIFNDINLIPLFQYLRQQQIPVIVTFHDSCIGPHFPFHLVDKFVCANLQMKQLLPNAHHIPHGVPTPVHFTKDELKQMFNYQGPLVSTFGLGRTDYNLISRMAADLGYKFLVLDSTNSCLVSGDHIIRNTDWLPLDQLMMRLAAADVIVLWYPEIAACVSSSAVNQALATLRPVIVNDVGWFKDVPEGVVIKVRNERELQEQLLSINQLGQNQTQLEFVEERQWKNVAGKYLKLLAEPNTNK</sequence>
<evidence type="ECO:0000313" key="1">
    <source>
        <dbReference type="EMBL" id="GAX91985.1"/>
    </source>
</evidence>
<dbReference type="RefSeq" id="WP_131927723.1">
    <property type="nucleotide sequence ID" value="NZ_BDUF01000112.1"/>
</dbReference>
<dbReference type="Proteomes" id="UP000217785">
    <property type="component" value="Unassembled WGS sequence"/>
</dbReference>
<dbReference type="Gene3D" id="3.40.50.2000">
    <property type="entry name" value="Glycogen Phosphorylase B"/>
    <property type="match status" value="1"/>
</dbReference>
<protein>
    <recommendedName>
        <fullName evidence="3">Glycosyltransferase subfamily 4-like N-terminal domain-containing protein</fullName>
    </recommendedName>
</protein>
<evidence type="ECO:0008006" key="3">
    <source>
        <dbReference type="Google" id="ProtNLM"/>
    </source>
</evidence>
<dbReference type="OrthoDB" id="9797829at2"/>
<dbReference type="SUPFAM" id="SSF53756">
    <property type="entry name" value="UDP-Glycosyltransferase/glycogen phosphorylase"/>
    <property type="match status" value="1"/>
</dbReference>
<reference evidence="2" key="1">
    <citation type="submission" date="2017-07" db="EMBL/GenBank/DDBJ databases">
        <title>Draft genome sequence of Effusibacillus lacus strain skLN1.</title>
        <authorList>
            <person name="Watanabe M."/>
            <person name="Kojima H."/>
            <person name="Fukui M."/>
        </authorList>
    </citation>
    <scope>NUCLEOTIDE SEQUENCE [LARGE SCALE GENOMIC DNA]</scope>
    <source>
        <strain evidence="2">skLN1</strain>
    </source>
</reference>
<evidence type="ECO:0000313" key="2">
    <source>
        <dbReference type="Proteomes" id="UP000217785"/>
    </source>
</evidence>
<name>A0A292YU16_9BACL</name>
<dbReference type="EMBL" id="BDUF01000112">
    <property type="protein sequence ID" value="GAX91985.1"/>
    <property type="molecule type" value="Genomic_DNA"/>
</dbReference>
<comment type="caution">
    <text evidence="1">The sequence shown here is derived from an EMBL/GenBank/DDBJ whole genome shotgun (WGS) entry which is preliminary data.</text>
</comment>
<proteinExistence type="predicted"/>